<gene>
    <name evidence="6" type="ORF">Y919_07620</name>
</gene>
<dbReference type="Pfam" id="PF08352">
    <property type="entry name" value="oligo_HPY"/>
    <property type="match status" value="1"/>
</dbReference>
<name>A0A096DLQ9_9FIRM</name>
<dbReference type="Proteomes" id="UP000029622">
    <property type="component" value="Unassembled WGS sequence"/>
</dbReference>
<dbReference type="AlphaFoldDB" id="A0A096DLQ9"/>
<proteinExistence type="inferred from homology"/>
<reference evidence="6 7" key="1">
    <citation type="submission" date="2013-12" db="EMBL/GenBank/DDBJ databases">
        <title>Draft genome sequence of Caloranaerobacter sp. H53214.</title>
        <authorList>
            <person name="Jiang L.J."/>
            <person name="Shao Z.Z."/>
            <person name="Long M.N."/>
        </authorList>
    </citation>
    <scope>NUCLEOTIDE SEQUENCE [LARGE SCALE GENOMIC DNA]</scope>
    <source>
        <strain evidence="6 7">H53214</strain>
    </source>
</reference>
<dbReference type="PANTHER" id="PTHR43776:SF8">
    <property type="entry name" value="ABC TRANSPORTER, ATP-BINDING PROTEIN"/>
    <property type="match status" value="1"/>
</dbReference>
<dbReference type="GO" id="GO:0016887">
    <property type="term" value="F:ATP hydrolysis activity"/>
    <property type="evidence" value="ECO:0007669"/>
    <property type="project" value="InterPro"/>
</dbReference>
<accession>A0A096DLQ9</accession>
<feature type="domain" description="ABC transporter" evidence="5">
    <location>
        <begin position="6"/>
        <end position="250"/>
    </location>
</feature>
<dbReference type="SMART" id="SM00382">
    <property type="entry name" value="AAA"/>
    <property type="match status" value="1"/>
</dbReference>
<dbReference type="NCBIfam" id="NF008453">
    <property type="entry name" value="PRK11308.1"/>
    <property type="match status" value="1"/>
</dbReference>
<dbReference type="RefSeq" id="WP_035163701.1">
    <property type="nucleotide sequence ID" value="NZ_AZTB01000035.1"/>
</dbReference>
<dbReference type="STRING" id="1156417.Y919_07620"/>
<dbReference type="GO" id="GO:0015833">
    <property type="term" value="P:peptide transport"/>
    <property type="evidence" value="ECO:0007669"/>
    <property type="project" value="InterPro"/>
</dbReference>
<dbReference type="FunFam" id="3.40.50.300:FF:000016">
    <property type="entry name" value="Oligopeptide ABC transporter ATP-binding component"/>
    <property type="match status" value="1"/>
</dbReference>
<sequence>MADRILEVKNLKKYFKTPKGLLHAVDGVNFYIERGKTLGVVGESGCGKSTTGRLVLRLLEATDGEILFEGQNIRNFNKKQLRKLREEMQIIFQDPFASLNPRMTVSEIIAEPLIIHKITKNRAELDKRVSKLMETVGLAERLVNAYPHELDGGRRQRIGIARALALNPKFIVCDEPVSALDVSIQAQVLNLMQDLQDELGLTYMFITHDLSVVKHFSDDIAVMYLGKLVEKAECRELFNRPYHPYTKALLSAIPVPSIKKKRERIILKGEVSSPINPPSGCRFAKRCPYAKDKCFNQEPKLVDIGNEHFVACHYVKEINNI</sequence>
<evidence type="ECO:0000313" key="6">
    <source>
        <dbReference type="EMBL" id="KGG80216.1"/>
    </source>
</evidence>
<evidence type="ECO:0000313" key="7">
    <source>
        <dbReference type="Proteomes" id="UP000029622"/>
    </source>
</evidence>
<protein>
    <submittedName>
        <fullName evidence="6">Peptide ABC transporter ATP-binding protein</fullName>
    </submittedName>
</protein>
<dbReference type="GO" id="GO:0055085">
    <property type="term" value="P:transmembrane transport"/>
    <property type="evidence" value="ECO:0007669"/>
    <property type="project" value="UniProtKB-ARBA"/>
</dbReference>
<comment type="similarity">
    <text evidence="1">Belongs to the ABC transporter superfamily.</text>
</comment>
<evidence type="ECO:0000259" key="5">
    <source>
        <dbReference type="PROSITE" id="PS50893"/>
    </source>
</evidence>
<dbReference type="Pfam" id="PF00005">
    <property type="entry name" value="ABC_tran"/>
    <property type="match status" value="1"/>
</dbReference>
<dbReference type="InterPro" id="IPR003593">
    <property type="entry name" value="AAA+_ATPase"/>
</dbReference>
<evidence type="ECO:0000256" key="4">
    <source>
        <dbReference type="ARBA" id="ARBA00022840"/>
    </source>
</evidence>
<dbReference type="InterPro" id="IPR003439">
    <property type="entry name" value="ABC_transporter-like_ATP-bd"/>
</dbReference>
<dbReference type="EMBL" id="AZTB01000035">
    <property type="protein sequence ID" value="KGG80216.1"/>
    <property type="molecule type" value="Genomic_DNA"/>
</dbReference>
<dbReference type="CDD" id="cd03257">
    <property type="entry name" value="ABC_NikE_OppD_transporters"/>
    <property type="match status" value="1"/>
</dbReference>
<dbReference type="PANTHER" id="PTHR43776">
    <property type="entry name" value="TRANSPORT ATP-BINDING PROTEIN"/>
    <property type="match status" value="1"/>
</dbReference>
<dbReference type="SUPFAM" id="SSF52540">
    <property type="entry name" value="P-loop containing nucleoside triphosphate hydrolases"/>
    <property type="match status" value="1"/>
</dbReference>
<keyword evidence="3" id="KW-0547">Nucleotide-binding</keyword>
<dbReference type="InterPro" id="IPR013563">
    <property type="entry name" value="Oligopep_ABC_C"/>
</dbReference>
<keyword evidence="2" id="KW-0813">Transport</keyword>
<organism evidence="6 7">
    <name type="scientific">Caloranaerobacter azorensis H53214</name>
    <dbReference type="NCBI Taxonomy" id="1156417"/>
    <lineage>
        <taxon>Bacteria</taxon>
        <taxon>Bacillati</taxon>
        <taxon>Bacillota</taxon>
        <taxon>Tissierellia</taxon>
        <taxon>Tissierellales</taxon>
        <taxon>Thermohalobacteraceae</taxon>
        <taxon>Caloranaerobacter</taxon>
    </lineage>
</organism>
<dbReference type="Gene3D" id="3.40.50.300">
    <property type="entry name" value="P-loop containing nucleotide triphosphate hydrolases"/>
    <property type="match status" value="1"/>
</dbReference>
<evidence type="ECO:0000256" key="3">
    <source>
        <dbReference type="ARBA" id="ARBA00022741"/>
    </source>
</evidence>
<keyword evidence="4 6" id="KW-0067">ATP-binding</keyword>
<evidence type="ECO:0000256" key="2">
    <source>
        <dbReference type="ARBA" id="ARBA00022448"/>
    </source>
</evidence>
<comment type="caution">
    <text evidence="6">The sequence shown here is derived from an EMBL/GenBank/DDBJ whole genome shotgun (WGS) entry which is preliminary data.</text>
</comment>
<dbReference type="PROSITE" id="PS50893">
    <property type="entry name" value="ABC_TRANSPORTER_2"/>
    <property type="match status" value="1"/>
</dbReference>
<dbReference type="InterPro" id="IPR050319">
    <property type="entry name" value="ABC_transp_ATP-bind"/>
</dbReference>
<evidence type="ECO:0000256" key="1">
    <source>
        <dbReference type="ARBA" id="ARBA00005417"/>
    </source>
</evidence>
<dbReference type="GO" id="GO:0005524">
    <property type="term" value="F:ATP binding"/>
    <property type="evidence" value="ECO:0007669"/>
    <property type="project" value="UniProtKB-KW"/>
</dbReference>
<dbReference type="NCBIfam" id="TIGR01727">
    <property type="entry name" value="oligo_HPY"/>
    <property type="match status" value="1"/>
</dbReference>
<dbReference type="InterPro" id="IPR027417">
    <property type="entry name" value="P-loop_NTPase"/>
</dbReference>